<keyword evidence="2" id="KW-0238">DNA-binding</keyword>
<dbReference type="InterPro" id="IPR036390">
    <property type="entry name" value="WH_DNA-bd_sf"/>
</dbReference>
<dbReference type="RefSeq" id="WP_164615181.1">
    <property type="nucleotide sequence ID" value="NZ_JAAIKE010000012.1"/>
</dbReference>
<dbReference type="SUPFAM" id="SSF46785">
    <property type="entry name" value="Winged helix' DNA-binding domain"/>
    <property type="match status" value="1"/>
</dbReference>
<organism evidence="5 6">
    <name type="scientific">Pseudotabrizicola algicola</name>
    <dbReference type="NCBI Taxonomy" id="2709381"/>
    <lineage>
        <taxon>Bacteria</taxon>
        <taxon>Pseudomonadati</taxon>
        <taxon>Pseudomonadota</taxon>
        <taxon>Alphaproteobacteria</taxon>
        <taxon>Rhodobacterales</taxon>
        <taxon>Paracoccaceae</taxon>
        <taxon>Pseudotabrizicola</taxon>
    </lineage>
</organism>
<keyword evidence="6" id="KW-1185">Reference proteome</keyword>
<reference evidence="5 6" key="1">
    <citation type="submission" date="2020-02" db="EMBL/GenBank/DDBJ databases">
        <title>Rhodobacter algicola sp. nov., isolated from microalga culture.</title>
        <authorList>
            <person name="Park C.-Y."/>
        </authorList>
    </citation>
    <scope>NUCLEOTIDE SEQUENCE [LARGE SCALE GENOMIC DNA]</scope>
    <source>
        <strain evidence="5 6">ETT8</strain>
    </source>
</reference>
<evidence type="ECO:0000256" key="1">
    <source>
        <dbReference type="ARBA" id="ARBA00023015"/>
    </source>
</evidence>
<dbReference type="Gene3D" id="1.10.10.10">
    <property type="entry name" value="Winged helix-like DNA-binding domain superfamily/Winged helix DNA-binding domain"/>
    <property type="match status" value="1"/>
</dbReference>
<name>A0A6B3RUL2_9RHOB</name>
<dbReference type="AlphaFoldDB" id="A0A6B3RUL2"/>
<comment type="caution">
    <text evidence="5">The sequence shown here is derived from an EMBL/GenBank/DDBJ whole genome shotgun (WGS) entry which is preliminary data.</text>
</comment>
<protein>
    <submittedName>
        <fullName evidence="5">Helix-turn-helix transcriptional regulator</fullName>
    </submittedName>
</protein>
<dbReference type="EMBL" id="JAAIKE010000012">
    <property type="protein sequence ID" value="NEX48488.1"/>
    <property type="molecule type" value="Genomic_DNA"/>
</dbReference>
<dbReference type="InterPro" id="IPR036388">
    <property type="entry name" value="WH-like_DNA-bd_sf"/>
</dbReference>
<gene>
    <name evidence="5" type="ORF">G3572_20010</name>
</gene>
<keyword evidence="3" id="KW-0804">Transcription</keyword>
<dbReference type="PROSITE" id="PS51118">
    <property type="entry name" value="HTH_HXLR"/>
    <property type="match status" value="1"/>
</dbReference>
<evidence type="ECO:0000256" key="2">
    <source>
        <dbReference type="ARBA" id="ARBA00023125"/>
    </source>
</evidence>
<dbReference type="Pfam" id="PF01638">
    <property type="entry name" value="HxlR"/>
    <property type="match status" value="1"/>
</dbReference>
<dbReference type="PANTHER" id="PTHR33204:SF37">
    <property type="entry name" value="HTH-TYPE TRANSCRIPTIONAL REGULATOR YODB"/>
    <property type="match status" value="1"/>
</dbReference>
<feature type="domain" description="HTH hxlR-type" evidence="4">
    <location>
        <begin position="24"/>
        <end position="122"/>
    </location>
</feature>
<evidence type="ECO:0000256" key="3">
    <source>
        <dbReference type="ARBA" id="ARBA00023163"/>
    </source>
</evidence>
<evidence type="ECO:0000259" key="4">
    <source>
        <dbReference type="PROSITE" id="PS51118"/>
    </source>
</evidence>
<dbReference type="InterPro" id="IPR002577">
    <property type="entry name" value="HTH_HxlR"/>
</dbReference>
<proteinExistence type="predicted"/>
<sequence length="135" mass="14323">MTPSTTAQHLIGQWERGNVLAADCPSRAILQHLTSKWGALVMVTLATGPHRFAQLRRRINGVSERMLAQTLQQLEADGFVLRVARDVVPPHVSYSLTPLGTEAAGHVLALTAWIEASLPRILGPQGAGGTAAAAS</sequence>
<dbReference type="PANTHER" id="PTHR33204">
    <property type="entry name" value="TRANSCRIPTIONAL REGULATOR, MARR FAMILY"/>
    <property type="match status" value="1"/>
</dbReference>
<dbReference type="GO" id="GO:0003677">
    <property type="term" value="F:DNA binding"/>
    <property type="evidence" value="ECO:0007669"/>
    <property type="project" value="UniProtKB-KW"/>
</dbReference>
<accession>A0A6B3RUL2</accession>
<dbReference type="Proteomes" id="UP000481421">
    <property type="component" value="Unassembled WGS sequence"/>
</dbReference>
<keyword evidence="1" id="KW-0805">Transcription regulation</keyword>
<evidence type="ECO:0000313" key="6">
    <source>
        <dbReference type="Proteomes" id="UP000481421"/>
    </source>
</evidence>
<evidence type="ECO:0000313" key="5">
    <source>
        <dbReference type="EMBL" id="NEX48488.1"/>
    </source>
</evidence>